<dbReference type="Proteomes" id="UP000294933">
    <property type="component" value="Unassembled WGS sequence"/>
</dbReference>
<dbReference type="VEuPathDB" id="FungiDB:BD410DRAFT_166265"/>
<reference evidence="2 3" key="1">
    <citation type="submission" date="2018-06" db="EMBL/GenBank/DDBJ databases">
        <title>A transcriptomic atlas of mushroom development highlights an independent origin of complex multicellularity.</title>
        <authorList>
            <consortium name="DOE Joint Genome Institute"/>
            <person name="Krizsan K."/>
            <person name="Almasi E."/>
            <person name="Merenyi Z."/>
            <person name="Sahu N."/>
            <person name="Viragh M."/>
            <person name="Koszo T."/>
            <person name="Mondo S."/>
            <person name="Kiss B."/>
            <person name="Balint B."/>
            <person name="Kues U."/>
            <person name="Barry K."/>
            <person name="Hegedus J.C."/>
            <person name="Henrissat B."/>
            <person name="Johnson J."/>
            <person name="Lipzen A."/>
            <person name="Ohm R."/>
            <person name="Nagy I."/>
            <person name="Pangilinan J."/>
            <person name="Yan J."/>
            <person name="Xiong Y."/>
            <person name="Grigoriev I.V."/>
            <person name="Hibbett D.S."/>
            <person name="Nagy L.G."/>
        </authorList>
    </citation>
    <scope>NUCLEOTIDE SEQUENCE [LARGE SCALE GENOMIC DNA]</scope>
    <source>
        <strain evidence="2 3">SZMC22713</strain>
    </source>
</reference>
<keyword evidence="3" id="KW-1185">Reference proteome</keyword>
<proteinExistence type="predicted"/>
<dbReference type="AlphaFoldDB" id="A0A4Y7PJ10"/>
<organism evidence="2 3">
    <name type="scientific">Rickenella mellea</name>
    <dbReference type="NCBI Taxonomy" id="50990"/>
    <lineage>
        <taxon>Eukaryota</taxon>
        <taxon>Fungi</taxon>
        <taxon>Dikarya</taxon>
        <taxon>Basidiomycota</taxon>
        <taxon>Agaricomycotina</taxon>
        <taxon>Agaricomycetes</taxon>
        <taxon>Hymenochaetales</taxon>
        <taxon>Rickenellaceae</taxon>
        <taxon>Rickenella</taxon>
    </lineage>
</organism>
<evidence type="ECO:0000313" key="3">
    <source>
        <dbReference type="Proteomes" id="UP000294933"/>
    </source>
</evidence>
<feature type="region of interest" description="Disordered" evidence="1">
    <location>
        <begin position="81"/>
        <end position="100"/>
    </location>
</feature>
<name>A0A4Y7PJ10_9AGAM</name>
<evidence type="ECO:0000313" key="2">
    <source>
        <dbReference type="EMBL" id="TDL14832.1"/>
    </source>
</evidence>
<accession>A0A4Y7PJ10</accession>
<dbReference type="EMBL" id="ML170305">
    <property type="protein sequence ID" value="TDL14832.1"/>
    <property type="molecule type" value="Genomic_DNA"/>
</dbReference>
<evidence type="ECO:0000256" key="1">
    <source>
        <dbReference type="SAM" id="MobiDB-lite"/>
    </source>
</evidence>
<protein>
    <submittedName>
        <fullName evidence="2">Uncharacterized protein</fullName>
    </submittedName>
</protein>
<gene>
    <name evidence="2" type="ORF">BD410DRAFT_166265</name>
</gene>
<sequence length="100" mass="11451">MSRLAQSRYLALSVQPRASCLALNVKARAIARSCSRRVCFVQQREHARNRATIRSRSRCVCFVQDRTRNCAPMRSRSQCQDSHNRASSLSKCSMCRRSNT</sequence>